<dbReference type="InterPro" id="IPR005152">
    <property type="entry name" value="Lipase_secreted"/>
</dbReference>
<dbReference type="GO" id="GO:0016042">
    <property type="term" value="P:lipid catabolic process"/>
    <property type="evidence" value="ECO:0007669"/>
    <property type="project" value="InterPro"/>
</dbReference>
<gene>
    <name evidence="3" type="ORF">M406DRAFT_61238</name>
</gene>
<protein>
    <recommendedName>
        <fullName evidence="5">Lipase 1</fullName>
    </recommendedName>
</protein>
<name>A0A9P4Y5E7_CRYP1</name>
<dbReference type="GeneID" id="63841856"/>
<evidence type="ECO:0000313" key="3">
    <source>
        <dbReference type="EMBL" id="KAF3767289.1"/>
    </source>
</evidence>
<dbReference type="PANTHER" id="PTHR34853:SF5">
    <property type="entry name" value="LIP-DOMAIN-CONTAINING PROTEIN-RELATED"/>
    <property type="match status" value="1"/>
</dbReference>
<organism evidence="3 4">
    <name type="scientific">Cryphonectria parasitica (strain ATCC 38755 / EP155)</name>
    <dbReference type="NCBI Taxonomy" id="660469"/>
    <lineage>
        <taxon>Eukaryota</taxon>
        <taxon>Fungi</taxon>
        <taxon>Dikarya</taxon>
        <taxon>Ascomycota</taxon>
        <taxon>Pezizomycotina</taxon>
        <taxon>Sordariomycetes</taxon>
        <taxon>Sordariomycetidae</taxon>
        <taxon>Diaporthales</taxon>
        <taxon>Cryphonectriaceae</taxon>
        <taxon>Cryphonectria-Endothia species complex</taxon>
        <taxon>Cryphonectria</taxon>
    </lineage>
</organism>
<accession>A0A9P4Y5E7</accession>
<dbReference type="SUPFAM" id="SSF53474">
    <property type="entry name" value="alpha/beta-Hydrolases"/>
    <property type="match status" value="1"/>
</dbReference>
<keyword evidence="2" id="KW-0732">Signal</keyword>
<comment type="caution">
    <text evidence="3">The sequence shown here is derived from an EMBL/GenBank/DDBJ whole genome shotgun (WGS) entry which is preliminary data.</text>
</comment>
<dbReference type="InterPro" id="IPR029058">
    <property type="entry name" value="AB_hydrolase_fold"/>
</dbReference>
<dbReference type="Gene3D" id="3.40.50.1820">
    <property type="entry name" value="alpha/beta hydrolase"/>
    <property type="match status" value="1"/>
</dbReference>
<dbReference type="AlphaFoldDB" id="A0A9P4Y5E7"/>
<keyword evidence="4" id="KW-1185">Reference proteome</keyword>
<dbReference type="Proteomes" id="UP000803844">
    <property type="component" value="Unassembled WGS sequence"/>
</dbReference>
<dbReference type="Pfam" id="PF03583">
    <property type="entry name" value="LIP"/>
    <property type="match status" value="1"/>
</dbReference>
<feature type="signal peptide" evidence="2">
    <location>
        <begin position="1"/>
        <end position="17"/>
    </location>
</feature>
<dbReference type="EMBL" id="MU032346">
    <property type="protein sequence ID" value="KAF3767289.1"/>
    <property type="molecule type" value="Genomic_DNA"/>
</dbReference>
<evidence type="ECO:0000313" key="4">
    <source>
        <dbReference type="Proteomes" id="UP000803844"/>
    </source>
</evidence>
<evidence type="ECO:0000256" key="1">
    <source>
        <dbReference type="ARBA" id="ARBA00022801"/>
    </source>
</evidence>
<dbReference type="GO" id="GO:0004806">
    <property type="term" value="F:triacylglycerol lipase activity"/>
    <property type="evidence" value="ECO:0007669"/>
    <property type="project" value="InterPro"/>
</dbReference>
<keyword evidence="1" id="KW-0378">Hydrolase</keyword>
<dbReference type="Gene3D" id="1.10.260.130">
    <property type="match status" value="1"/>
</dbReference>
<sequence length="411" mass="43446">MASRILLLLISTYLATPIPPTQDPFYSPTEGFETSSPGTVLRIREAVGNLTTLAGSNCSAAYNIVYRTTNSRYNADYAVTTIFVPASPSPALLSYQVPYDSAYLDASPSYALYSTDGASWMQDVSTALSLGWFVSVPDYEGPLASFTAGVQSGHATLDSVRAILNANASNGLGLLPDTRSAMWGYSGGALASEWAAELQVQYAPELNFSGAALGGLTPNVSSVLDSINGQIDAGLGPSSFLGLSSQYPELRQFLVSKLKTTGPYNATGFLAAENYTNSQAVEAFAFQNITDYFVGGISDLLGPLALSVANVEGQMGYHGVPQMPIFAYKAIADEVSIVNDTDVLMERYCNVGANILYNRNTIGGHAAEEINGRPAALSFLQSVLSDMNATGFPSSGCKTQDVSVNITDTVF</sequence>
<feature type="chain" id="PRO_5040265344" description="Lipase 1" evidence="2">
    <location>
        <begin position="18"/>
        <end position="411"/>
    </location>
</feature>
<proteinExistence type="predicted"/>
<dbReference type="OrthoDB" id="2373480at2759"/>
<dbReference type="PANTHER" id="PTHR34853">
    <property type="match status" value="1"/>
</dbReference>
<evidence type="ECO:0008006" key="5">
    <source>
        <dbReference type="Google" id="ProtNLM"/>
    </source>
</evidence>
<reference evidence="3" key="1">
    <citation type="journal article" date="2020" name="Phytopathology">
        <title>Genome sequence of the chestnut blight fungus Cryphonectria parasitica EP155: A fundamental resource for an archetypical invasive plant pathogen.</title>
        <authorList>
            <person name="Crouch J.A."/>
            <person name="Dawe A."/>
            <person name="Aerts A."/>
            <person name="Barry K."/>
            <person name="Churchill A.C.L."/>
            <person name="Grimwood J."/>
            <person name="Hillman B."/>
            <person name="Milgroom M.G."/>
            <person name="Pangilinan J."/>
            <person name="Smith M."/>
            <person name="Salamov A."/>
            <person name="Schmutz J."/>
            <person name="Yadav J."/>
            <person name="Grigoriev I.V."/>
            <person name="Nuss D."/>
        </authorList>
    </citation>
    <scope>NUCLEOTIDE SEQUENCE</scope>
    <source>
        <strain evidence="3">EP155</strain>
    </source>
</reference>
<evidence type="ECO:0000256" key="2">
    <source>
        <dbReference type="SAM" id="SignalP"/>
    </source>
</evidence>
<dbReference type="RefSeq" id="XP_040778250.1">
    <property type="nucleotide sequence ID" value="XM_040924727.1"/>
</dbReference>